<reference evidence="1 2" key="1">
    <citation type="submission" date="2017-10" db="EMBL/GenBank/DDBJ databases">
        <authorList>
            <person name="Banno H."/>
            <person name="Chua N.-H."/>
        </authorList>
    </citation>
    <scope>NUCLEOTIDE SEQUENCE [LARGE SCALE GENOMIC DNA]</scope>
    <source>
        <strain evidence="1 2">SCPM-O-B-7607</strain>
    </source>
</reference>
<evidence type="ECO:0000313" key="1">
    <source>
        <dbReference type="EMBL" id="PHZ26435.1"/>
    </source>
</evidence>
<sequence length="67" mass="7772">MLNAIIHLHLITQYSQASEEGIALAITTGKYNPTNLYTFQTFSIEIELYQKVIINITNNYYQFTQLI</sequence>
<gene>
    <name evidence="1" type="ORF">CS533_16235</name>
</gene>
<name>A0A2G4TZE3_YERBE</name>
<evidence type="ECO:0000313" key="2">
    <source>
        <dbReference type="Proteomes" id="UP000229378"/>
    </source>
</evidence>
<proteinExistence type="predicted"/>
<comment type="caution">
    <text evidence="1">The sequence shown here is derived from an EMBL/GenBank/DDBJ whole genome shotgun (WGS) entry which is preliminary data.</text>
</comment>
<protein>
    <submittedName>
        <fullName evidence="1">Uncharacterized protein</fullName>
    </submittedName>
</protein>
<accession>A0A2G4TZE3</accession>
<organism evidence="1 2">
    <name type="scientific">Yersinia bercovieri</name>
    <dbReference type="NCBI Taxonomy" id="634"/>
    <lineage>
        <taxon>Bacteria</taxon>
        <taxon>Pseudomonadati</taxon>
        <taxon>Pseudomonadota</taxon>
        <taxon>Gammaproteobacteria</taxon>
        <taxon>Enterobacterales</taxon>
        <taxon>Yersiniaceae</taxon>
        <taxon>Yersinia</taxon>
    </lineage>
</organism>
<dbReference type="Proteomes" id="UP000229378">
    <property type="component" value="Unassembled WGS sequence"/>
</dbReference>
<dbReference type="EMBL" id="PEHN01000020">
    <property type="protein sequence ID" value="PHZ26435.1"/>
    <property type="molecule type" value="Genomic_DNA"/>
</dbReference>
<dbReference type="AlphaFoldDB" id="A0A2G4TZE3"/>